<dbReference type="Pfam" id="PF00189">
    <property type="entry name" value="Ribosomal_S3_C"/>
    <property type="match status" value="1"/>
</dbReference>
<dbReference type="SUPFAM" id="SSF54821">
    <property type="entry name" value="Ribosomal protein S3 C-terminal domain"/>
    <property type="match status" value="1"/>
</dbReference>
<dbReference type="PROSITE" id="PS00548">
    <property type="entry name" value="RIBOSOMAL_S3"/>
    <property type="match status" value="1"/>
</dbReference>
<dbReference type="FunFam" id="3.30.300.20:FF:000001">
    <property type="entry name" value="30S ribosomal protein S3"/>
    <property type="match status" value="1"/>
</dbReference>
<dbReference type="EMBL" id="PCYK01000003">
    <property type="protein sequence ID" value="PIR46392.1"/>
    <property type="molecule type" value="Genomic_DNA"/>
</dbReference>
<evidence type="ECO:0000256" key="5">
    <source>
        <dbReference type="ARBA" id="ARBA00023274"/>
    </source>
</evidence>
<dbReference type="HAMAP" id="MF_01309_B">
    <property type="entry name" value="Ribosomal_uS3_B"/>
    <property type="match status" value="1"/>
</dbReference>
<evidence type="ECO:0000256" key="8">
    <source>
        <dbReference type="HAMAP-Rule" id="MF_01309"/>
    </source>
</evidence>
<dbReference type="Gene3D" id="3.30.300.20">
    <property type="match status" value="1"/>
</dbReference>
<protein>
    <recommendedName>
        <fullName evidence="7 8">Small ribosomal subunit protein uS3</fullName>
    </recommendedName>
</protein>
<comment type="similarity">
    <text evidence="1 8 9">Belongs to the universal ribosomal protein uS3 family.</text>
</comment>
<keyword evidence="5 8" id="KW-0687">Ribonucleoprotein</keyword>
<dbReference type="InterPro" id="IPR057258">
    <property type="entry name" value="Ribosomal_uS3"/>
</dbReference>
<dbReference type="GO" id="GO:0022627">
    <property type="term" value="C:cytosolic small ribosomal subunit"/>
    <property type="evidence" value="ECO:0007669"/>
    <property type="project" value="TreeGrafter"/>
</dbReference>
<comment type="function">
    <text evidence="6 8">Binds the lower part of the 30S subunit head. Binds mRNA in the 70S ribosome, positioning it for translation.</text>
</comment>
<dbReference type="InterPro" id="IPR015946">
    <property type="entry name" value="KH_dom-like_a/b"/>
</dbReference>
<name>A0A2H0RIK2_9BACT</name>
<evidence type="ECO:0000256" key="6">
    <source>
        <dbReference type="ARBA" id="ARBA00024998"/>
    </source>
</evidence>
<dbReference type="InterPro" id="IPR009019">
    <property type="entry name" value="KH_sf_prok-type"/>
</dbReference>
<dbReference type="InterPro" id="IPR004044">
    <property type="entry name" value="KH_dom_type_2"/>
</dbReference>
<dbReference type="InterPro" id="IPR001351">
    <property type="entry name" value="Ribosomal_uS3_C"/>
</dbReference>
<dbReference type="InterPro" id="IPR005704">
    <property type="entry name" value="Ribosomal_uS3_bac-typ"/>
</dbReference>
<dbReference type="PANTHER" id="PTHR11760:SF19">
    <property type="entry name" value="SMALL RIBOSOMAL SUBUNIT PROTEIN US3C"/>
    <property type="match status" value="1"/>
</dbReference>
<reference evidence="11 12" key="1">
    <citation type="submission" date="2017-09" db="EMBL/GenBank/DDBJ databases">
        <title>Depth-based differentiation of microbial function through sediment-hosted aquifers and enrichment of novel symbionts in the deep terrestrial subsurface.</title>
        <authorList>
            <person name="Probst A.J."/>
            <person name="Ladd B."/>
            <person name="Jarett J.K."/>
            <person name="Geller-Mcgrath D.E."/>
            <person name="Sieber C.M."/>
            <person name="Emerson J.B."/>
            <person name="Anantharaman K."/>
            <person name="Thomas B.C."/>
            <person name="Malmstrom R."/>
            <person name="Stieglmeier M."/>
            <person name="Klingl A."/>
            <person name="Woyke T."/>
            <person name="Ryan C.M."/>
            <person name="Banfield J.F."/>
        </authorList>
    </citation>
    <scope>NUCLEOTIDE SEQUENCE [LARGE SCALE GENOMIC DNA]</scope>
    <source>
        <strain evidence="11">CG10_big_fil_rev_8_21_14_0_10_49_38</strain>
    </source>
</reference>
<dbReference type="NCBIfam" id="TIGR01009">
    <property type="entry name" value="rpsC_bact"/>
    <property type="match status" value="1"/>
</dbReference>
<evidence type="ECO:0000259" key="10">
    <source>
        <dbReference type="PROSITE" id="PS50823"/>
    </source>
</evidence>
<dbReference type="AlphaFoldDB" id="A0A2H0RIK2"/>
<dbReference type="InterPro" id="IPR004087">
    <property type="entry name" value="KH_dom"/>
</dbReference>
<evidence type="ECO:0000256" key="9">
    <source>
        <dbReference type="RuleBase" id="RU003624"/>
    </source>
</evidence>
<evidence type="ECO:0000313" key="12">
    <source>
        <dbReference type="Proteomes" id="UP000230431"/>
    </source>
</evidence>
<comment type="caution">
    <text evidence="11">The sequence shown here is derived from an EMBL/GenBank/DDBJ whole genome shotgun (WGS) entry which is preliminary data.</text>
</comment>
<proteinExistence type="inferred from homology"/>
<dbReference type="CDD" id="cd02412">
    <property type="entry name" value="KH-II_30S_S3"/>
    <property type="match status" value="1"/>
</dbReference>
<dbReference type="PROSITE" id="PS50823">
    <property type="entry name" value="KH_TYPE_2"/>
    <property type="match status" value="1"/>
</dbReference>
<dbReference type="GO" id="GO:0006412">
    <property type="term" value="P:translation"/>
    <property type="evidence" value="ECO:0007669"/>
    <property type="project" value="UniProtKB-UniRule"/>
</dbReference>
<dbReference type="GO" id="GO:0003729">
    <property type="term" value="F:mRNA binding"/>
    <property type="evidence" value="ECO:0007669"/>
    <property type="project" value="UniProtKB-UniRule"/>
</dbReference>
<dbReference type="PANTHER" id="PTHR11760">
    <property type="entry name" value="30S/40S RIBOSOMAL PROTEIN S3"/>
    <property type="match status" value="1"/>
</dbReference>
<sequence>MTHCVHPYAHRLTIIRDWQSRWFGKGKKYVEFLKADVLLREYLTKRLRGFYVDRVEIERGVDSYKIIIATSRPGMIIGRGGDGLTKLKADVIKQLLATGTTLPKEITLDIQEVKEPEAHAAIVAYMIAEQLEKRLPFRRVLKQTAEKVMNSKSVQGVKITLSGRLGGADMSRTETLRRGQVPLQTLRADIDFAKEKAYMYYGVTGIKVWIYRGEIFADEVARNK</sequence>
<evidence type="ECO:0000256" key="7">
    <source>
        <dbReference type="ARBA" id="ARBA00035257"/>
    </source>
</evidence>
<evidence type="ECO:0000256" key="4">
    <source>
        <dbReference type="ARBA" id="ARBA00022980"/>
    </source>
</evidence>
<comment type="subunit">
    <text evidence="8">Part of the 30S ribosomal subunit. Forms a tight complex with proteins S10 and S14.</text>
</comment>
<dbReference type="SUPFAM" id="SSF54814">
    <property type="entry name" value="Prokaryotic type KH domain (KH-domain type II)"/>
    <property type="match status" value="1"/>
</dbReference>
<keyword evidence="3 8" id="KW-0694">RNA-binding</keyword>
<gene>
    <name evidence="8" type="primary">rpsC</name>
    <name evidence="11" type="ORF">COV08_00470</name>
</gene>
<evidence type="ECO:0000256" key="2">
    <source>
        <dbReference type="ARBA" id="ARBA00022730"/>
    </source>
</evidence>
<organism evidence="11 12">
    <name type="scientific">Candidatus Vogelbacteria bacterium CG10_big_fil_rev_8_21_14_0_10_49_38</name>
    <dbReference type="NCBI Taxonomy" id="1975043"/>
    <lineage>
        <taxon>Bacteria</taxon>
        <taxon>Candidatus Vogeliibacteriota</taxon>
    </lineage>
</organism>
<keyword evidence="2 8" id="KW-0699">rRNA-binding</keyword>
<dbReference type="InterPro" id="IPR018280">
    <property type="entry name" value="Ribosomal_uS3_CS"/>
</dbReference>
<keyword evidence="4 8" id="KW-0689">Ribosomal protein</keyword>
<evidence type="ECO:0000313" key="11">
    <source>
        <dbReference type="EMBL" id="PIR46392.1"/>
    </source>
</evidence>
<dbReference type="SMART" id="SM00322">
    <property type="entry name" value="KH"/>
    <property type="match status" value="1"/>
</dbReference>
<dbReference type="Gene3D" id="3.30.1140.32">
    <property type="entry name" value="Ribosomal protein S3, C-terminal domain"/>
    <property type="match status" value="1"/>
</dbReference>
<dbReference type="Proteomes" id="UP000230431">
    <property type="component" value="Unassembled WGS sequence"/>
</dbReference>
<evidence type="ECO:0000256" key="3">
    <source>
        <dbReference type="ARBA" id="ARBA00022884"/>
    </source>
</evidence>
<dbReference type="InterPro" id="IPR036419">
    <property type="entry name" value="Ribosomal_S3_C_sf"/>
</dbReference>
<accession>A0A2H0RIK2</accession>
<dbReference type="GO" id="GO:0019843">
    <property type="term" value="F:rRNA binding"/>
    <property type="evidence" value="ECO:0007669"/>
    <property type="project" value="UniProtKB-UniRule"/>
</dbReference>
<dbReference type="GO" id="GO:0003735">
    <property type="term" value="F:structural constituent of ribosome"/>
    <property type="evidence" value="ECO:0007669"/>
    <property type="project" value="InterPro"/>
</dbReference>
<dbReference type="Pfam" id="PF07650">
    <property type="entry name" value="KH_2"/>
    <property type="match status" value="1"/>
</dbReference>
<feature type="domain" description="KH type-2" evidence="10">
    <location>
        <begin position="39"/>
        <end position="114"/>
    </location>
</feature>
<evidence type="ECO:0000256" key="1">
    <source>
        <dbReference type="ARBA" id="ARBA00010761"/>
    </source>
</evidence>